<feature type="domain" description="N-acetyltransferase" evidence="3">
    <location>
        <begin position="2"/>
        <end position="161"/>
    </location>
</feature>
<name>A0A2U1D664_9LACO</name>
<proteinExistence type="predicted"/>
<dbReference type="GO" id="GO:0016747">
    <property type="term" value="F:acyltransferase activity, transferring groups other than amino-acyl groups"/>
    <property type="evidence" value="ECO:0007669"/>
    <property type="project" value="InterPro"/>
</dbReference>
<gene>
    <name evidence="4" type="ORF">C7384_10847</name>
</gene>
<keyword evidence="2" id="KW-0012">Acyltransferase</keyword>
<dbReference type="SUPFAM" id="SSF55729">
    <property type="entry name" value="Acyl-CoA N-acyltransferases (Nat)"/>
    <property type="match status" value="1"/>
</dbReference>
<dbReference type="PANTHER" id="PTHR43072:SF23">
    <property type="entry name" value="UPF0039 PROTEIN C11D3.02C"/>
    <property type="match status" value="1"/>
</dbReference>
<accession>A0A2U1D664</accession>
<protein>
    <submittedName>
        <fullName evidence="4">Phosphinothricin acetyltransferase</fullName>
    </submittedName>
</protein>
<dbReference type="PANTHER" id="PTHR43072">
    <property type="entry name" value="N-ACETYLTRANSFERASE"/>
    <property type="match status" value="1"/>
</dbReference>
<dbReference type="AlphaFoldDB" id="A0A2U1D664"/>
<dbReference type="OrthoDB" id="9798006at2"/>
<organism evidence="4 5">
    <name type="scientific">Convivina intestini</name>
    <dbReference type="NCBI Taxonomy" id="1505726"/>
    <lineage>
        <taxon>Bacteria</taxon>
        <taxon>Bacillati</taxon>
        <taxon>Bacillota</taxon>
        <taxon>Bacilli</taxon>
        <taxon>Lactobacillales</taxon>
        <taxon>Lactobacillaceae</taxon>
        <taxon>Convivina</taxon>
    </lineage>
</organism>
<reference evidence="4 5" key="1">
    <citation type="submission" date="2018-04" db="EMBL/GenBank/DDBJ databases">
        <title>Genomic Encyclopedia of Type Strains, Phase IV (KMG-IV): sequencing the most valuable type-strain genomes for metagenomic binning, comparative biology and taxonomic classification.</title>
        <authorList>
            <person name="Goeker M."/>
        </authorList>
    </citation>
    <scope>NUCLEOTIDE SEQUENCE [LARGE SCALE GENOMIC DNA]</scope>
    <source>
        <strain evidence="4 5">DSM 28795</strain>
    </source>
</reference>
<keyword evidence="1 4" id="KW-0808">Transferase</keyword>
<dbReference type="Proteomes" id="UP000245433">
    <property type="component" value="Unassembled WGS sequence"/>
</dbReference>
<dbReference type="InterPro" id="IPR000182">
    <property type="entry name" value="GNAT_dom"/>
</dbReference>
<dbReference type="Pfam" id="PF00583">
    <property type="entry name" value="Acetyltransf_1"/>
    <property type="match status" value="1"/>
</dbReference>
<comment type="caution">
    <text evidence="4">The sequence shown here is derived from an EMBL/GenBank/DDBJ whole genome shotgun (WGS) entry which is preliminary data.</text>
</comment>
<evidence type="ECO:0000256" key="2">
    <source>
        <dbReference type="ARBA" id="ARBA00023315"/>
    </source>
</evidence>
<dbReference type="PROSITE" id="PS51186">
    <property type="entry name" value="GNAT"/>
    <property type="match status" value="1"/>
</dbReference>
<sequence length="166" mass="18956">MLSFRPALRTDFERITTIYNQAIQHGNITADLVPETPQQRMVALEEHLDNFHYPLLVLVDDHEVIGYGYLSTYNIRPGYQQTAEVSYYLDMAYRGQGLGTKILRRLLAIAQDQGFDNLVATTFSVNTASNHLLLKHGFTLWGELPNIARNQHGDLLSQQLYGLYLK</sequence>
<dbReference type="Gene3D" id="3.40.630.30">
    <property type="match status" value="1"/>
</dbReference>
<evidence type="ECO:0000313" key="4">
    <source>
        <dbReference type="EMBL" id="PVY83171.1"/>
    </source>
</evidence>
<dbReference type="RefSeq" id="WP_089939248.1">
    <property type="nucleotide sequence ID" value="NZ_CAKOEX010000008.1"/>
</dbReference>
<dbReference type="EMBL" id="QEKT01000008">
    <property type="protein sequence ID" value="PVY83171.1"/>
    <property type="molecule type" value="Genomic_DNA"/>
</dbReference>
<dbReference type="InterPro" id="IPR016181">
    <property type="entry name" value="Acyl_CoA_acyltransferase"/>
</dbReference>
<keyword evidence="5" id="KW-1185">Reference proteome</keyword>
<evidence type="ECO:0000313" key="5">
    <source>
        <dbReference type="Proteomes" id="UP000245433"/>
    </source>
</evidence>
<evidence type="ECO:0000259" key="3">
    <source>
        <dbReference type="PROSITE" id="PS51186"/>
    </source>
</evidence>
<evidence type="ECO:0000256" key="1">
    <source>
        <dbReference type="ARBA" id="ARBA00022679"/>
    </source>
</evidence>
<dbReference type="CDD" id="cd04301">
    <property type="entry name" value="NAT_SF"/>
    <property type="match status" value="1"/>
</dbReference>